<dbReference type="InterPro" id="IPR001680">
    <property type="entry name" value="WD40_rpt"/>
</dbReference>
<keyword evidence="1 3" id="KW-0853">WD repeat</keyword>
<comment type="caution">
    <text evidence="4">The sequence shown here is derived from an EMBL/GenBank/DDBJ whole genome shotgun (WGS) entry which is preliminary data.</text>
</comment>
<dbReference type="InterPro" id="IPR019775">
    <property type="entry name" value="WD40_repeat_CS"/>
</dbReference>
<evidence type="ECO:0000313" key="5">
    <source>
        <dbReference type="Proteomes" id="UP000186594"/>
    </source>
</evidence>
<dbReference type="Pfam" id="PF00400">
    <property type="entry name" value="WD40"/>
    <property type="match status" value="3"/>
</dbReference>
<dbReference type="OrthoDB" id="25131at2759"/>
<evidence type="ECO:0000256" key="2">
    <source>
        <dbReference type="ARBA" id="ARBA00022737"/>
    </source>
</evidence>
<accession>A0A1U7LWU1</accession>
<keyword evidence="5" id="KW-1185">Reference proteome</keyword>
<dbReference type="PROSITE" id="PS00678">
    <property type="entry name" value="WD_REPEATS_1"/>
    <property type="match status" value="1"/>
</dbReference>
<name>A0A1U7LWU1_NEOID</name>
<dbReference type="SUPFAM" id="SSF50978">
    <property type="entry name" value="WD40 repeat-like"/>
    <property type="match status" value="1"/>
</dbReference>
<dbReference type="STRING" id="1198029.A0A1U7LWU1"/>
<dbReference type="SMART" id="SM00320">
    <property type="entry name" value="WD40"/>
    <property type="match status" value="4"/>
</dbReference>
<protein>
    <submittedName>
        <fullName evidence="4">Putative WD repeat-containing protein</fullName>
    </submittedName>
</protein>
<dbReference type="Proteomes" id="UP000186594">
    <property type="component" value="Unassembled WGS sequence"/>
</dbReference>
<dbReference type="PANTHER" id="PTHR22889:SF0">
    <property type="entry name" value="WD REPEAT-CONTAINING PROTEIN 89"/>
    <property type="match status" value="1"/>
</dbReference>
<evidence type="ECO:0000256" key="3">
    <source>
        <dbReference type="PROSITE-ProRule" id="PRU00221"/>
    </source>
</evidence>
<organism evidence="4 5">
    <name type="scientific">Neolecta irregularis (strain DAH-3)</name>
    <dbReference type="NCBI Taxonomy" id="1198029"/>
    <lineage>
        <taxon>Eukaryota</taxon>
        <taxon>Fungi</taxon>
        <taxon>Dikarya</taxon>
        <taxon>Ascomycota</taxon>
        <taxon>Taphrinomycotina</taxon>
        <taxon>Neolectales</taxon>
        <taxon>Neolectaceae</taxon>
        <taxon>Neolecta</taxon>
    </lineage>
</organism>
<dbReference type="EMBL" id="LXFE01000119">
    <property type="protein sequence ID" value="OLL27146.1"/>
    <property type="molecule type" value="Genomic_DNA"/>
</dbReference>
<sequence>MTCLRRGSTSVENKIPASTNSMKTYRANVSALFANNSYVYSLLNMSAGIIASGSDNCIRGFDRNSLQCLWQVRNAHHESITAIKAVDQFIVLSCGKDSTVKFWDTRTDGKSAVREFFADSTPFLCADYDEATGRVAVGTELVKSNAAVLIWDARTSLPLVSYAESHNDDITDIHFSRFNSSHLITGSCDGLVNIFDTQVIDEDDAVCQVANHSASIHCADFLSGEYIFALSHMETMTIFPLTTSESDDRPAIELGDLRVGLECDYVIDVLRLRSGIPVIAKAINGGDAEVAIMSDTMMAFDEKKRRKLIGGHGEHVIRALLIFEENKVYYTGGEDGMIKLWSRCSN</sequence>
<dbReference type="InterPro" id="IPR015943">
    <property type="entry name" value="WD40/YVTN_repeat-like_dom_sf"/>
</dbReference>
<feature type="repeat" description="WD" evidence="3">
    <location>
        <begin position="73"/>
        <end position="113"/>
    </location>
</feature>
<dbReference type="OMA" id="PLGCEYV"/>
<dbReference type="PANTHER" id="PTHR22889">
    <property type="entry name" value="WD REPEAT-CONTAINING PROTEIN 89"/>
    <property type="match status" value="1"/>
</dbReference>
<proteinExistence type="predicted"/>
<dbReference type="InterPro" id="IPR036322">
    <property type="entry name" value="WD40_repeat_dom_sf"/>
</dbReference>
<dbReference type="AlphaFoldDB" id="A0A1U7LWU1"/>
<evidence type="ECO:0000313" key="4">
    <source>
        <dbReference type="EMBL" id="OLL27146.1"/>
    </source>
</evidence>
<dbReference type="InterPro" id="IPR039328">
    <property type="entry name" value="WDR89"/>
</dbReference>
<evidence type="ECO:0000256" key="1">
    <source>
        <dbReference type="ARBA" id="ARBA00022574"/>
    </source>
</evidence>
<reference evidence="4 5" key="1">
    <citation type="submission" date="2016-04" db="EMBL/GenBank/DDBJ databases">
        <title>Evolutionary innovation and constraint leading to complex multicellularity in the Ascomycota.</title>
        <authorList>
            <person name="Cisse O."/>
            <person name="Nguyen A."/>
            <person name="Hewitt D.A."/>
            <person name="Jedd G."/>
            <person name="Stajich J.E."/>
        </authorList>
    </citation>
    <scope>NUCLEOTIDE SEQUENCE [LARGE SCALE GENOMIC DNA]</scope>
    <source>
        <strain evidence="4 5">DAH-3</strain>
    </source>
</reference>
<dbReference type="PROSITE" id="PS50082">
    <property type="entry name" value="WD_REPEATS_2"/>
    <property type="match status" value="1"/>
</dbReference>
<dbReference type="Gene3D" id="2.130.10.10">
    <property type="entry name" value="YVTN repeat-like/Quinoprotein amine dehydrogenase"/>
    <property type="match status" value="2"/>
</dbReference>
<gene>
    <name evidence="4" type="ORF">NEOLI_000442</name>
</gene>
<keyword evidence="2" id="KW-0677">Repeat</keyword>